<feature type="chain" id="PRO_5009446596" evidence="10">
    <location>
        <begin position="20"/>
        <end position="292"/>
    </location>
</feature>
<dbReference type="CDD" id="cd04275">
    <property type="entry name" value="ZnMc_pappalysin_like"/>
    <property type="match status" value="1"/>
</dbReference>
<dbReference type="Proteomes" id="UP000178912">
    <property type="component" value="Unassembled WGS sequence"/>
</dbReference>
<gene>
    <name evidence="12" type="ORF">RAG0_10937</name>
</gene>
<keyword evidence="4 10" id="KW-0732">Signal</keyword>
<dbReference type="GO" id="GO:0006508">
    <property type="term" value="P:proteolysis"/>
    <property type="evidence" value="ECO:0007669"/>
    <property type="project" value="UniProtKB-KW"/>
</dbReference>
<dbReference type="GO" id="GO:0008237">
    <property type="term" value="F:metallopeptidase activity"/>
    <property type="evidence" value="ECO:0007669"/>
    <property type="project" value="UniProtKB-KW"/>
</dbReference>
<proteinExistence type="inferred from homology"/>
<evidence type="ECO:0000256" key="10">
    <source>
        <dbReference type="SAM" id="SignalP"/>
    </source>
</evidence>
<dbReference type="AlphaFoldDB" id="A0A1E1L223"/>
<protein>
    <submittedName>
        <fullName evidence="12">Related to Extracellular metalloprotease 1</fullName>
    </submittedName>
</protein>
<dbReference type="SUPFAM" id="SSF55486">
    <property type="entry name" value="Metalloproteases ('zincins'), catalytic domain"/>
    <property type="match status" value="1"/>
</dbReference>
<evidence type="ECO:0000256" key="1">
    <source>
        <dbReference type="ARBA" id="ARBA00008721"/>
    </source>
</evidence>
<comment type="similarity">
    <text evidence="1">Belongs to the peptidase M43B family.</text>
</comment>
<keyword evidence="3" id="KW-0479">Metal-binding</keyword>
<organism evidence="12 13">
    <name type="scientific">Rhynchosporium agropyri</name>
    <dbReference type="NCBI Taxonomy" id="914238"/>
    <lineage>
        <taxon>Eukaryota</taxon>
        <taxon>Fungi</taxon>
        <taxon>Dikarya</taxon>
        <taxon>Ascomycota</taxon>
        <taxon>Pezizomycotina</taxon>
        <taxon>Leotiomycetes</taxon>
        <taxon>Helotiales</taxon>
        <taxon>Ploettnerulaceae</taxon>
        <taxon>Rhynchosporium</taxon>
    </lineage>
</organism>
<keyword evidence="7 12" id="KW-0482">Metalloprotease</keyword>
<keyword evidence="8" id="KW-1015">Disulfide bond</keyword>
<accession>A0A1E1L223</accession>
<evidence type="ECO:0000256" key="4">
    <source>
        <dbReference type="ARBA" id="ARBA00022729"/>
    </source>
</evidence>
<evidence type="ECO:0000256" key="5">
    <source>
        <dbReference type="ARBA" id="ARBA00022801"/>
    </source>
</evidence>
<evidence type="ECO:0000313" key="12">
    <source>
        <dbReference type="EMBL" id="CZT04514.1"/>
    </source>
</evidence>
<evidence type="ECO:0000256" key="3">
    <source>
        <dbReference type="ARBA" id="ARBA00022723"/>
    </source>
</evidence>
<feature type="region of interest" description="Disordered" evidence="9">
    <location>
        <begin position="225"/>
        <end position="245"/>
    </location>
</feature>
<dbReference type="InterPro" id="IPR024079">
    <property type="entry name" value="MetalloPept_cat_dom_sf"/>
</dbReference>
<dbReference type="OrthoDB" id="536211at2759"/>
<keyword evidence="5" id="KW-0378">Hydrolase</keyword>
<feature type="domain" description="Peptidase M43 pregnancy-associated plasma-A" evidence="11">
    <location>
        <begin position="197"/>
        <end position="283"/>
    </location>
</feature>
<feature type="signal peptide" evidence="10">
    <location>
        <begin position="1"/>
        <end position="19"/>
    </location>
</feature>
<evidence type="ECO:0000256" key="6">
    <source>
        <dbReference type="ARBA" id="ARBA00022833"/>
    </source>
</evidence>
<reference evidence="13" key="1">
    <citation type="submission" date="2016-03" db="EMBL/GenBank/DDBJ databases">
        <authorList>
            <person name="Guldener U."/>
        </authorList>
    </citation>
    <scope>NUCLEOTIDE SEQUENCE [LARGE SCALE GENOMIC DNA]</scope>
    <source>
        <strain evidence="13">04CH-RAC-A.6.1</strain>
    </source>
</reference>
<evidence type="ECO:0000256" key="9">
    <source>
        <dbReference type="SAM" id="MobiDB-lite"/>
    </source>
</evidence>
<name>A0A1E1L223_9HELO</name>
<feature type="compositionally biased region" description="Polar residues" evidence="9">
    <location>
        <begin position="232"/>
        <end position="242"/>
    </location>
</feature>
<sequence length="292" mass="30942">MARFAFLALAASILSTVSAHPTNGPRDTKFGCGVVPTPEFIAAAQAIAAEEEAQKASLGASLVSDVSALATTTVNVYFHVVSKSNAVSGGYVSASQITQQLAVLNSNYAASGFAFVSKGVDYTINTSWASDGNEIAMKKALRKGTYKDLNIYYQYAIGGNLGYCYFPTTAAAGSNDFYLDGCSILYSTAPGGPLANYNLGKTATHEVGHWMGLFHTFQGSSCSGSGDSISDTPQQLSPSSGCPTGRDSCPNAAGLDPIHNYMDYSYDTCYESFTPNQATRMNSMWNTYRAKF</sequence>
<dbReference type="PANTHER" id="PTHR47466">
    <property type="match status" value="1"/>
</dbReference>
<evidence type="ECO:0000256" key="7">
    <source>
        <dbReference type="ARBA" id="ARBA00023049"/>
    </source>
</evidence>
<evidence type="ECO:0000259" key="11">
    <source>
        <dbReference type="Pfam" id="PF05572"/>
    </source>
</evidence>
<keyword evidence="2 12" id="KW-0645">Protease</keyword>
<dbReference type="PANTHER" id="PTHR47466:SF1">
    <property type="entry name" value="METALLOPROTEASE MEP1 (AFU_ORTHOLOGUE AFUA_1G07730)-RELATED"/>
    <property type="match status" value="1"/>
</dbReference>
<keyword evidence="6" id="KW-0862">Zinc</keyword>
<dbReference type="Gene3D" id="3.40.390.10">
    <property type="entry name" value="Collagenase (Catalytic Domain)"/>
    <property type="match status" value="1"/>
</dbReference>
<dbReference type="EMBL" id="FJUX01000069">
    <property type="protein sequence ID" value="CZT04514.1"/>
    <property type="molecule type" value="Genomic_DNA"/>
</dbReference>
<evidence type="ECO:0000313" key="13">
    <source>
        <dbReference type="Proteomes" id="UP000178912"/>
    </source>
</evidence>
<evidence type="ECO:0000256" key="8">
    <source>
        <dbReference type="ARBA" id="ARBA00023157"/>
    </source>
</evidence>
<keyword evidence="13" id="KW-1185">Reference proteome</keyword>
<dbReference type="Pfam" id="PF05572">
    <property type="entry name" value="Peptidase_M43"/>
    <property type="match status" value="1"/>
</dbReference>
<evidence type="ECO:0000256" key="2">
    <source>
        <dbReference type="ARBA" id="ARBA00022670"/>
    </source>
</evidence>
<dbReference type="GO" id="GO:0046872">
    <property type="term" value="F:metal ion binding"/>
    <property type="evidence" value="ECO:0007669"/>
    <property type="project" value="UniProtKB-KW"/>
</dbReference>
<dbReference type="InterPro" id="IPR008754">
    <property type="entry name" value="Peptidase_M43"/>
</dbReference>